<dbReference type="InterPro" id="IPR000572">
    <property type="entry name" value="OxRdtase_Mopterin-bd_dom"/>
</dbReference>
<evidence type="ECO:0000259" key="5">
    <source>
        <dbReference type="Pfam" id="PF00174"/>
    </source>
</evidence>
<dbReference type="InterPro" id="IPR008335">
    <property type="entry name" value="Mopterin_OxRdtase_euk"/>
</dbReference>
<dbReference type="Proteomes" id="UP001596496">
    <property type="component" value="Unassembled WGS sequence"/>
</dbReference>
<dbReference type="Pfam" id="PF00174">
    <property type="entry name" value="Oxidored_molyb"/>
    <property type="match status" value="1"/>
</dbReference>
<sequence>MDPTLAEISLPGRVEDTDGISAEELALAARNHGIPLEALRYDVTPLGLHYLLIHYDIPVIDPAEWRLEVGGLVSRPATFGLADLKELPRRTVRVTMECAGNGRARLAPRPVSQPWLVEAVGTAEWTGVPLREVLAAAGVDPGAVEVVFTGADHGVERGVEQDYQRSLPLSEAMREEVLLAYEMNGAPLAPQHGFPLRLVVPGWYGMAHVKWLRDIEVLREPFTGYQQSVAYRLRRQPDEPGDPVTRISPRALLVPPGFPDFMSRTRVVRPGPLTIEGRAWSGGDAVERVEVSVDGGRSWSPAVLAAPDGHRWAWRRFTFDWHAEPGMHVLSARATTAGGLSQPETQAWNRGGFANNAIQRVAVACLGA</sequence>
<keyword evidence="8" id="KW-1185">Reference proteome</keyword>
<dbReference type="CDD" id="cd02110">
    <property type="entry name" value="SO_family_Moco_dimer"/>
    <property type="match status" value="1"/>
</dbReference>
<evidence type="ECO:0000313" key="8">
    <source>
        <dbReference type="Proteomes" id="UP001596496"/>
    </source>
</evidence>
<dbReference type="RefSeq" id="WP_380825291.1">
    <property type="nucleotide sequence ID" value="NZ_JBHTCG010000004.1"/>
</dbReference>
<evidence type="ECO:0000256" key="4">
    <source>
        <dbReference type="ARBA" id="ARBA00023002"/>
    </source>
</evidence>
<organism evidence="7 8">
    <name type="scientific">Sphaerisporangium rhizosphaerae</name>
    <dbReference type="NCBI Taxonomy" id="2269375"/>
    <lineage>
        <taxon>Bacteria</taxon>
        <taxon>Bacillati</taxon>
        <taxon>Actinomycetota</taxon>
        <taxon>Actinomycetes</taxon>
        <taxon>Streptosporangiales</taxon>
        <taxon>Streptosporangiaceae</taxon>
        <taxon>Sphaerisporangium</taxon>
    </lineage>
</organism>
<dbReference type="Gene3D" id="2.60.40.650">
    <property type="match status" value="1"/>
</dbReference>
<dbReference type="InterPro" id="IPR005066">
    <property type="entry name" value="MoCF_OxRdtse_dimer"/>
</dbReference>
<dbReference type="Pfam" id="PF03404">
    <property type="entry name" value="Mo-co_dimer"/>
    <property type="match status" value="1"/>
</dbReference>
<dbReference type="PANTHER" id="PTHR19372">
    <property type="entry name" value="SULFITE REDUCTASE"/>
    <property type="match status" value="1"/>
</dbReference>
<evidence type="ECO:0000313" key="7">
    <source>
        <dbReference type="EMBL" id="MFC7382145.1"/>
    </source>
</evidence>
<feature type="domain" description="Moybdenum cofactor oxidoreductase dimerisation" evidence="6">
    <location>
        <begin position="270"/>
        <end position="363"/>
    </location>
</feature>
<protein>
    <submittedName>
        <fullName evidence="7">Sulfite oxidase</fullName>
    </submittedName>
</protein>
<dbReference type="SUPFAM" id="SSF81296">
    <property type="entry name" value="E set domains"/>
    <property type="match status" value="1"/>
</dbReference>
<dbReference type="PRINTS" id="PR00407">
    <property type="entry name" value="EUMOPTERIN"/>
</dbReference>
<dbReference type="SUPFAM" id="SSF56524">
    <property type="entry name" value="Oxidoreductase molybdopterin-binding domain"/>
    <property type="match status" value="1"/>
</dbReference>
<dbReference type="EMBL" id="JBHTCG010000004">
    <property type="protein sequence ID" value="MFC7382145.1"/>
    <property type="molecule type" value="Genomic_DNA"/>
</dbReference>
<comment type="caution">
    <text evidence="7">The sequence shown here is derived from an EMBL/GenBank/DDBJ whole genome shotgun (WGS) entry which is preliminary data.</text>
</comment>
<evidence type="ECO:0000256" key="3">
    <source>
        <dbReference type="ARBA" id="ARBA00022723"/>
    </source>
</evidence>
<keyword evidence="4" id="KW-0560">Oxidoreductase</keyword>
<reference evidence="8" key="1">
    <citation type="journal article" date="2019" name="Int. J. Syst. Evol. Microbiol.">
        <title>The Global Catalogue of Microorganisms (GCM) 10K type strain sequencing project: providing services to taxonomists for standard genome sequencing and annotation.</title>
        <authorList>
            <consortium name="The Broad Institute Genomics Platform"/>
            <consortium name="The Broad Institute Genome Sequencing Center for Infectious Disease"/>
            <person name="Wu L."/>
            <person name="Ma J."/>
        </authorList>
    </citation>
    <scope>NUCLEOTIDE SEQUENCE [LARGE SCALE GENOMIC DNA]</scope>
    <source>
        <strain evidence="8">CECT 7649</strain>
    </source>
</reference>
<evidence type="ECO:0000256" key="2">
    <source>
        <dbReference type="ARBA" id="ARBA00022505"/>
    </source>
</evidence>
<dbReference type="Gene3D" id="3.90.420.10">
    <property type="entry name" value="Oxidoreductase, molybdopterin-binding domain"/>
    <property type="match status" value="1"/>
</dbReference>
<dbReference type="PANTHER" id="PTHR19372:SF7">
    <property type="entry name" value="SULFITE OXIDASE, MITOCHONDRIAL"/>
    <property type="match status" value="1"/>
</dbReference>
<gene>
    <name evidence="7" type="ORF">ACFQSB_07990</name>
</gene>
<comment type="cofactor">
    <cofactor evidence="1">
        <name>Mo-molybdopterin</name>
        <dbReference type="ChEBI" id="CHEBI:71302"/>
    </cofactor>
</comment>
<keyword evidence="3" id="KW-0479">Metal-binding</keyword>
<name>A0ABW2P1D4_9ACTN</name>
<accession>A0ABW2P1D4</accession>
<feature type="domain" description="Oxidoreductase molybdopterin-binding" evidence="5">
    <location>
        <begin position="54"/>
        <end position="225"/>
    </location>
</feature>
<evidence type="ECO:0000256" key="1">
    <source>
        <dbReference type="ARBA" id="ARBA00001924"/>
    </source>
</evidence>
<proteinExistence type="predicted"/>
<evidence type="ECO:0000259" key="6">
    <source>
        <dbReference type="Pfam" id="PF03404"/>
    </source>
</evidence>
<dbReference type="InterPro" id="IPR014756">
    <property type="entry name" value="Ig_E-set"/>
</dbReference>
<keyword evidence="2" id="KW-0500">Molybdenum</keyword>
<dbReference type="InterPro" id="IPR036374">
    <property type="entry name" value="OxRdtase_Mopterin-bd_sf"/>
</dbReference>